<dbReference type="InterPro" id="IPR013128">
    <property type="entry name" value="Peptidase_C1A"/>
</dbReference>
<name>A0ABM1A1G3_APLCA</name>
<dbReference type="PROSITE" id="PS00639">
    <property type="entry name" value="THIOL_PROTEASE_HIS"/>
    <property type="match status" value="1"/>
</dbReference>
<evidence type="ECO:0000259" key="8">
    <source>
        <dbReference type="SMART" id="SM00645"/>
    </source>
</evidence>
<sequence>MHQLFPLCLLVAAAVASPATYQMLETSHDKIIRYINNVANTTWKAGRNFHPSEMERINSLFGLDLEMTRAFNKKYLKYKEVVVRDDLPDHFDPTKKWPKCKSLTEVRDQSNCGSCWAFGSVEAMTDRICIKGGGEVHISAQDLTSCCSFCGNGCQGGSHSAAWYWYTTGGVVTGGQYGSNQGCMPYALPKCDHYVTGKYKKCPKVGDTPRCNDTCVAGYPKTYVQDKHYGNSTYGIKGVQQIAQELVDHGPVTAGINLYADFLTYKSGIYQHKTGSLLGAHAIKIIGYGVENGVEYWQATNSWNEDWGDKGFFKILKGKDESGVEELVIAGLPRL</sequence>
<feature type="domain" description="Peptidase C1A papain C-terminal" evidence="8">
    <location>
        <begin position="87"/>
        <end position="332"/>
    </location>
</feature>
<evidence type="ECO:0000256" key="2">
    <source>
        <dbReference type="ARBA" id="ARBA00022670"/>
    </source>
</evidence>
<dbReference type="PRINTS" id="PR00705">
    <property type="entry name" value="PAPAIN"/>
</dbReference>
<dbReference type="Pfam" id="PF08127">
    <property type="entry name" value="Propeptide_C1"/>
    <property type="match status" value="1"/>
</dbReference>
<evidence type="ECO:0000256" key="6">
    <source>
        <dbReference type="ARBA" id="ARBA00023157"/>
    </source>
</evidence>
<dbReference type="Pfam" id="PF00112">
    <property type="entry name" value="Peptidase_C1"/>
    <property type="match status" value="1"/>
</dbReference>
<dbReference type="InterPro" id="IPR038765">
    <property type="entry name" value="Papain-like_cys_pep_sf"/>
</dbReference>
<protein>
    <submittedName>
        <fullName evidence="10">Cathepsin B</fullName>
    </submittedName>
</protein>
<accession>A0ABM1A1G3</accession>
<dbReference type="RefSeq" id="XP_012938905.1">
    <property type="nucleotide sequence ID" value="XM_013083451.1"/>
</dbReference>
<dbReference type="Proteomes" id="UP000694888">
    <property type="component" value="Unplaced"/>
</dbReference>
<feature type="chain" id="PRO_5045585974" evidence="7">
    <location>
        <begin position="17"/>
        <end position="335"/>
    </location>
</feature>
<dbReference type="InterPro" id="IPR000668">
    <property type="entry name" value="Peptidase_C1A_C"/>
</dbReference>
<organism evidence="9 10">
    <name type="scientific">Aplysia californica</name>
    <name type="common">California sea hare</name>
    <dbReference type="NCBI Taxonomy" id="6500"/>
    <lineage>
        <taxon>Eukaryota</taxon>
        <taxon>Metazoa</taxon>
        <taxon>Spiralia</taxon>
        <taxon>Lophotrochozoa</taxon>
        <taxon>Mollusca</taxon>
        <taxon>Gastropoda</taxon>
        <taxon>Heterobranchia</taxon>
        <taxon>Euthyneura</taxon>
        <taxon>Tectipleura</taxon>
        <taxon>Aplysiida</taxon>
        <taxon>Aplysioidea</taxon>
        <taxon>Aplysiidae</taxon>
        <taxon>Aplysia</taxon>
    </lineage>
</organism>
<evidence type="ECO:0000256" key="1">
    <source>
        <dbReference type="ARBA" id="ARBA00008455"/>
    </source>
</evidence>
<dbReference type="InterPro" id="IPR000169">
    <property type="entry name" value="Pept_cys_AS"/>
</dbReference>
<dbReference type="CDD" id="cd02620">
    <property type="entry name" value="Peptidase_C1A_CathepsinB"/>
    <property type="match status" value="1"/>
</dbReference>
<dbReference type="SUPFAM" id="SSF54001">
    <property type="entry name" value="Cysteine proteinases"/>
    <property type="match status" value="1"/>
</dbReference>
<keyword evidence="6" id="KW-1015">Disulfide bond</keyword>
<keyword evidence="9" id="KW-1185">Reference proteome</keyword>
<keyword evidence="3 7" id="KW-0732">Signal</keyword>
<evidence type="ECO:0000256" key="4">
    <source>
        <dbReference type="ARBA" id="ARBA00022801"/>
    </source>
</evidence>
<dbReference type="InterPro" id="IPR025660">
    <property type="entry name" value="Pept_his_AS"/>
</dbReference>
<evidence type="ECO:0000256" key="5">
    <source>
        <dbReference type="ARBA" id="ARBA00022807"/>
    </source>
</evidence>
<evidence type="ECO:0000256" key="3">
    <source>
        <dbReference type="ARBA" id="ARBA00022729"/>
    </source>
</evidence>
<dbReference type="SMART" id="SM00645">
    <property type="entry name" value="Pept_C1"/>
    <property type="match status" value="1"/>
</dbReference>
<dbReference type="PANTHER" id="PTHR12411">
    <property type="entry name" value="CYSTEINE PROTEASE FAMILY C1-RELATED"/>
    <property type="match status" value="1"/>
</dbReference>
<reference evidence="10" key="1">
    <citation type="submission" date="2025-08" db="UniProtKB">
        <authorList>
            <consortium name="RefSeq"/>
        </authorList>
    </citation>
    <scope>IDENTIFICATION</scope>
</reference>
<evidence type="ECO:0000313" key="9">
    <source>
        <dbReference type="Proteomes" id="UP000694888"/>
    </source>
</evidence>
<dbReference type="InterPro" id="IPR012599">
    <property type="entry name" value="Propeptide_C1A"/>
</dbReference>
<keyword evidence="2" id="KW-0645">Protease</keyword>
<evidence type="ECO:0000313" key="10">
    <source>
        <dbReference type="RefSeq" id="XP_012938905.1"/>
    </source>
</evidence>
<gene>
    <name evidence="10" type="primary">LOC101847116</name>
</gene>
<dbReference type="Gene3D" id="3.90.70.10">
    <property type="entry name" value="Cysteine proteinases"/>
    <property type="match status" value="1"/>
</dbReference>
<keyword evidence="5" id="KW-0788">Thiol protease</keyword>
<dbReference type="PROSITE" id="PS00139">
    <property type="entry name" value="THIOL_PROTEASE_CYS"/>
    <property type="match status" value="1"/>
</dbReference>
<dbReference type="GeneID" id="101847116"/>
<feature type="signal peptide" evidence="7">
    <location>
        <begin position="1"/>
        <end position="16"/>
    </location>
</feature>
<keyword evidence="4" id="KW-0378">Hydrolase</keyword>
<proteinExistence type="inferred from homology"/>
<comment type="similarity">
    <text evidence="1">Belongs to the peptidase C1 family.</text>
</comment>
<evidence type="ECO:0000256" key="7">
    <source>
        <dbReference type="SAM" id="SignalP"/>
    </source>
</evidence>